<dbReference type="GO" id="GO:0000978">
    <property type="term" value="F:RNA polymerase II cis-regulatory region sequence-specific DNA binding"/>
    <property type="evidence" value="ECO:0007669"/>
    <property type="project" value="InterPro"/>
</dbReference>
<dbReference type="SMART" id="SM00425">
    <property type="entry name" value="TBOX"/>
    <property type="match status" value="1"/>
</dbReference>
<feature type="domain" description="T-box" evidence="8">
    <location>
        <begin position="266"/>
        <end position="403"/>
    </location>
</feature>
<evidence type="ECO:0000256" key="6">
    <source>
        <dbReference type="PROSITE-ProRule" id="PRU00201"/>
    </source>
</evidence>
<dbReference type="GO" id="GO:0001708">
    <property type="term" value="P:cell fate specification"/>
    <property type="evidence" value="ECO:0007669"/>
    <property type="project" value="TreeGrafter"/>
</dbReference>
<dbReference type="SUPFAM" id="SSF49417">
    <property type="entry name" value="p53-like transcription factors"/>
    <property type="match status" value="1"/>
</dbReference>
<dbReference type="Gene3D" id="2.60.40.820">
    <property type="entry name" value="Transcription factor, T-box"/>
    <property type="match status" value="1"/>
</dbReference>
<evidence type="ECO:0000256" key="7">
    <source>
        <dbReference type="SAM" id="MobiDB-lite"/>
    </source>
</evidence>
<evidence type="ECO:0000256" key="5">
    <source>
        <dbReference type="ARBA" id="ARBA00023242"/>
    </source>
</evidence>
<comment type="caution">
    <text evidence="6">Lacks conserved residue(s) required for the propagation of feature annotation.</text>
</comment>
<dbReference type="PROSITE" id="PS01283">
    <property type="entry name" value="TBOX_1"/>
    <property type="match status" value="1"/>
</dbReference>
<evidence type="ECO:0000313" key="9">
    <source>
        <dbReference type="EMBL" id="AFS65554.1"/>
    </source>
</evidence>
<evidence type="ECO:0000256" key="2">
    <source>
        <dbReference type="ARBA" id="ARBA00023015"/>
    </source>
</evidence>
<name>K0A3E1_APOPA</name>
<dbReference type="GO" id="GO:0000981">
    <property type="term" value="F:DNA-binding transcription factor activity, RNA polymerase II-specific"/>
    <property type="evidence" value="ECO:0007669"/>
    <property type="project" value="TreeGrafter"/>
</dbReference>
<feature type="non-terminal residue" evidence="9">
    <location>
        <position position="403"/>
    </location>
</feature>
<dbReference type="InterPro" id="IPR008967">
    <property type="entry name" value="p53-like_TF_DNA-bd_sf"/>
</dbReference>
<feature type="region of interest" description="Disordered" evidence="7">
    <location>
        <begin position="209"/>
        <end position="251"/>
    </location>
</feature>
<keyword evidence="5 6" id="KW-0539">Nucleus</keyword>
<evidence type="ECO:0000256" key="3">
    <source>
        <dbReference type="ARBA" id="ARBA00023125"/>
    </source>
</evidence>
<dbReference type="GO" id="GO:0000785">
    <property type="term" value="C:chromatin"/>
    <property type="evidence" value="ECO:0007669"/>
    <property type="project" value="TreeGrafter"/>
</dbReference>
<dbReference type="EMBL" id="JQ740831">
    <property type="protein sequence ID" value="AFS65554.1"/>
    <property type="molecule type" value="mRNA"/>
</dbReference>
<keyword evidence="4" id="KW-0804">Transcription</keyword>
<reference evidence="9" key="1">
    <citation type="journal article" date="2012" name="Evodevo">
        <title>Development of an embryonic skeletogenic mesenchyme lineage in a sea cucumber reveals the trajectory of change for the evolution of novel structures in echinoderms.</title>
        <authorList>
            <person name="McCauley B.S."/>
            <person name="Wright E.P."/>
            <person name="Exner C."/>
            <person name="Kitazawa C."/>
            <person name="Hinman V.F."/>
        </authorList>
    </citation>
    <scope>NUCLEOTIDE SEQUENCE</scope>
</reference>
<accession>K0A3E1</accession>
<dbReference type="InterPro" id="IPR036960">
    <property type="entry name" value="T-box_sf"/>
</dbReference>
<comment type="subcellular location">
    <subcellularLocation>
        <location evidence="1 6">Nucleus</location>
    </subcellularLocation>
</comment>
<dbReference type="PROSITE" id="PS01264">
    <property type="entry name" value="TBOX_2"/>
    <property type="match status" value="1"/>
</dbReference>
<feature type="compositionally biased region" description="Polar residues" evidence="7">
    <location>
        <begin position="216"/>
        <end position="233"/>
    </location>
</feature>
<protein>
    <submittedName>
        <fullName evidence="9">Tbr</fullName>
    </submittedName>
</protein>
<feature type="region of interest" description="Disordered" evidence="7">
    <location>
        <begin position="93"/>
        <end position="132"/>
    </location>
</feature>
<keyword evidence="3 6" id="KW-0238">DNA-binding</keyword>
<dbReference type="InterPro" id="IPR001699">
    <property type="entry name" value="TF_T-box"/>
</dbReference>
<dbReference type="PANTHER" id="PTHR11267:SF201">
    <property type="entry name" value="T-BOX DOMAIN-CONTAINING PROTEIN"/>
    <property type="match status" value="1"/>
</dbReference>
<evidence type="ECO:0000256" key="4">
    <source>
        <dbReference type="ARBA" id="ARBA00023163"/>
    </source>
</evidence>
<organism evidence="9">
    <name type="scientific">Apostichopus parvimensis</name>
    <name type="common">Warty sea cucumber</name>
    <name type="synonym">Stichopus parvimensis</name>
    <dbReference type="NCBI Taxonomy" id="1902835"/>
    <lineage>
        <taxon>Eukaryota</taxon>
        <taxon>Metazoa</taxon>
        <taxon>Echinodermata</taxon>
        <taxon>Eleutherozoa</taxon>
        <taxon>Echinozoa</taxon>
        <taxon>Holothuroidea</taxon>
        <taxon>Aspidochirotacea</taxon>
        <taxon>Aspidochirotida</taxon>
        <taxon>Stichopodidae</taxon>
        <taxon>Apostichopus</taxon>
    </lineage>
</organism>
<dbReference type="GO" id="GO:0045893">
    <property type="term" value="P:positive regulation of DNA-templated transcription"/>
    <property type="evidence" value="ECO:0007669"/>
    <property type="project" value="InterPro"/>
</dbReference>
<dbReference type="PANTHER" id="PTHR11267">
    <property type="entry name" value="T-BOX PROTEIN-RELATED"/>
    <property type="match status" value="1"/>
</dbReference>
<dbReference type="GO" id="GO:0005634">
    <property type="term" value="C:nucleus"/>
    <property type="evidence" value="ECO:0007669"/>
    <property type="project" value="UniProtKB-SubCell"/>
</dbReference>
<dbReference type="InterPro" id="IPR018186">
    <property type="entry name" value="TF_T-box_CS"/>
</dbReference>
<dbReference type="PRINTS" id="PR00937">
    <property type="entry name" value="TBOX"/>
</dbReference>
<feature type="compositionally biased region" description="Polar residues" evidence="7">
    <location>
        <begin position="101"/>
        <end position="113"/>
    </location>
</feature>
<dbReference type="Pfam" id="PF00907">
    <property type="entry name" value="T-box"/>
    <property type="match status" value="1"/>
</dbReference>
<dbReference type="AlphaFoldDB" id="K0A3E1"/>
<sequence length="403" mass="45443">MPANYCTQNNDGNFINSSESESSSCAIRGTVDIYRQNPETDVIRPDSSSIGSSPEQTVPSIHPVFPPSYFHSSISQQDGGGWYPNWQREPTRPSCEFGRSSDPSFNGQFNNNAMVPRYPPTPFMTGGPGQNYQSGMQYHQGYAPPYPVMSFLPYHYGYPSLASQNYTSQLPQQNEALCLKRKTEILKDKLPSSMHTTVEAGTIDLRDTRDGCLITPNRSDPKTSVTEEQPNTSSEEHDDDRNSRSPPILPPLNEMIILPTKASVFLCNRELWLKFNNHGTEMIVTKQGRRMFPQLSYCFPGLEPETKYNVMVNMVLADPNQWKFSCGKWAMCGQADSIPRSSNVYVHPDSPATGAYWMKNEVIFSKIKLTNHKGKNDKFIVLSSMHKYQPRIHVLDATNSRTL</sequence>
<evidence type="ECO:0000259" key="8">
    <source>
        <dbReference type="PROSITE" id="PS50252"/>
    </source>
</evidence>
<dbReference type="InterPro" id="IPR046360">
    <property type="entry name" value="T-box_DNA-bd"/>
</dbReference>
<evidence type="ECO:0000256" key="1">
    <source>
        <dbReference type="ARBA" id="ARBA00004123"/>
    </source>
</evidence>
<proteinExistence type="evidence at transcript level"/>
<dbReference type="PROSITE" id="PS50252">
    <property type="entry name" value="TBOX_3"/>
    <property type="match status" value="1"/>
</dbReference>
<keyword evidence="2" id="KW-0805">Transcription regulation</keyword>